<dbReference type="EMBL" id="SAXA01000041">
    <property type="protein sequence ID" value="RXQ86938.1"/>
    <property type="molecule type" value="Genomic_DNA"/>
</dbReference>
<dbReference type="Proteomes" id="UP000289703">
    <property type="component" value="Unassembled WGS sequence"/>
</dbReference>
<evidence type="ECO:0000313" key="1">
    <source>
        <dbReference type="EMBL" id="RXQ86938.1"/>
    </source>
</evidence>
<sequence>MMEVPDQACFVYAPDAGVFEPATEIGDGVRKGDLCGRVHFVDDPARPPVSVFFKRDGIVVCQRHPARCERGDCVAHLALDVD</sequence>
<organism evidence="1 2">
    <name type="scientific">Ancylomarina salipaludis</name>
    <dbReference type="NCBI Taxonomy" id="2501299"/>
    <lineage>
        <taxon>Bacteria</taxon>
        <taxon>Pseudomonadati</taxon>
        <taxon>Bacteroidota</taxon>
        <taxon>Bacteroidia</taxon>
        <taxon>Marinilabiliales</taxon>
        <taxon>Marinifilaceae</taxon>
        <taxon>Ancylomarina</taxon>
    </lineage>
</organism>
<dbReference type="AlphaFoldDB" id="A0A4V1MZP5"/>
<comment type="caution">
    <text evidence="1">The sequence shown here is derived from an EMBL/GenBank/DDBJ whole genome shotgun (WGS) entry which is preliminary data.</text>
</comment>
<gene>
    <name evidence="1" type="ORF">EO244_16775</name>
</gene>
<evidence type="ECO:0000313" key="2">
    <source>
        <dbReference type="Proteomes" id="UP000289703"/>
    </source>
</evidence>
<dbReference type="Gene3D" id="3.40.630.10">
    <property type="entry name" value="Zn peptidases"/>
    <property type="match status" value="1"/>
</dbReference>
<keyword evidence="2" id="KW-1185">Reference proteome</keyword>
<reference evidence="1 2" key="1">
    <citation type="submission" date="2019-01" db="EMBL/GenBank/DDBJ databases">
        <title>Ancylomarina salipaludis sp. nov., isolated from a salt marsh.</title>
        <authorList>
            <person name="Yoon J.-H."/>
        </authorList>
    </citation>
    <scope>NUCLEOTIDE SEQUENCE [LARGE SCALE GENOMIC DNA]</scope>
    <source>
        <strain evidence="1 2">SHSM-M15</strain>
    </source>
</reference>
<dbReference type="SUPFAM" id="SSF53187">
    <property type="entry name" value="Zn-dependent exopeptidases"/>
    <property type="match status" value="1"/>
</dbReference>
<protein>
    <submittedName>
        <fullName evidence="1">Uncharacterized protein</fullName>
    </submittedName>
</protein>
<dbReference type="OrthoDB" id="9782876at2"/>
<accession>A0A4V1MZP5</accession>
<name>A0A4V1MZP5_9BACT</name>
<proteinExistence type="predicted"/>